<dbReference type="InterPro" id="IPR006330">
    <property type="entry name" value="Ado/ade_deaminase"/>
</dbReference>
<comment type="function">
    <text evidence="5">Catalyzes the hydrolytic deamination of adenine to hypoxanthine. Plays an important role in the purine salvage pathway and in nitrogen catabolism.</text>
</comment>
<evidence type="ECO:0000259" key="6">
    <source>
        <dbReference type="Pfam" id="PF00962"/>
    </source>
</evidence>
<evidence type="ECO:0000313" key="7">
    <source>
        <dbReference type="EMBL" id="PTM97293.1"/>
    </source>
</evidence>
<keyword evidence="4 5" id="KW-0546">Nucleotide metabolism</keyword>
<feature type="binding site" evidence="5">
    <location>
        <position position="270"/>
    </location>
    <ligand>
        <name>Zn(2+)</name>
        <dbReference type="ChEBI" id="CHEBI:29105"/>
        <note>catalytic</note>
    </ligand>
</feature>
<keyword evidence="8" id="KW-1185">Reference proteome</keyword>
<proteinExistence type="inferred from homology"/>
<dbReference type="Pfam" id="PF00962">
    <property type="entry name" value="A_deaminase"/>
    <property type="match status" value="1"/>
</dbReference>
<evidence type="ECO:0000256" key="5">
    <source>
        <dbReference type="HAMAP-Rule" id="MF_01962"/>
    </source>
</evidence>
<evidence type="ECO:0000256" key="4">
    <source>
        <dbReference type="ARBA" id="ARBA00023080"/>
    </source>
</evidence>
<dbReference type="NCBIfam" id="NF006848">
    <property type="entry name" value="PRK09358.1-3"/>
    <property type="match status" value="1"/>
</dbReference>
<feature type="active site" description="Proton donor" evidence="5">
    <location>
        <position position="192"/>
    </location>
</feature>
<feature type="domain" description="Adenosine deaminase" evidence="6">
    <location>
        <begin position="7"/>
        <end position="321"/>
    </location>
</feature>
<reference evidence="7 8" key="1">
    <citation type="submission" date="2018-04" db="EMBL/GenBank/DDBJ databases">
        <title>Genomic Encyclopedia of Type Strains, Phase IV (KMG-IV): sequencing the most valuable type-strain genomes for metagenomic binning, comparative biology and taxonomic classification.</title>
        <authorList>
            <person name="Goeker M."/>
        </authorList>
    </citation>
    <scope>NUCLEOTIDE SEQUENCE [LARGE SCALE GENOMIC DNA]</scope>
    <source>
        <strain evidence="7 8">DSM 7138</strain>
    </source>
</reference>
<keyword evidence="1 5" id="KW-0479">Metal-binding</keyword>
<dbReference type="EMBL" id="PZZZ01000002">
    <property type="protein sequence ID" value="PTM97293.1"/>
    <property type="molecule type" value="Genomic_DNA"/>
</dbReference>
<accession>A0A2T5BEK3</accession>
<dbReference type="InterPro" id="IPR032466">
    <property type="entry name" value="Metal_Hydrolase"/>
</dbReference>
<dbReference type="Proteomes" id="UP000241247">
    <property type="component" value="Unassembled WGS sequence"/>
</dbReference>
<keyword evidence="3 5" id="KW-0862">Zinc</keyword>
<comment type="catalytic activity">
    <reaction evidence="5">
        <text>adenine + H2O + H(+) = hypoxanthine + NH4(+)</text>
        <dbReference type="Rhea" id="RHEA:23688"/>
        <dbReference type="ChEBI" id="CHEBI:15377"/>
        <dbReference type="ChEBI" id="CHEBI:15378"/>
        <dbReference type="ChEBI" id="CHEBI:16708"/>
        <dbReference type="ChEBI" id="CHEBI:17368"/>
        <dbReference type="ChEBI" id="CHEBI:28938"/>
        <dbReference type="EC" id="3.5.4.2"/>
    </reaction>
</comment>
<dbReference type="GO" id="GO:0043103">
    <property type="term" value="P:hypoxanthine salvage"/>
    <property type="evidence" value="ECO:0007669"/>
    <property type="project" value="UniProtKB-UniRule"/>
</dbReference>
<organism evidence="7 8">
    <name type="scientific">Mycoplana dimorpha</name>
    <dbReference type="NCBI Taxonomy" id="28320"/>
    <lineage>
        <taxon>Bacteria</taxon>
        <taxon>Pseudomonadati</taxon>
        <taxon>Pseudomonadota</taxon>
        <taxon>Alphaproteobacteria</taxon>
        <taxon>Hyphomicrobiales</taxon>
        <taxon>Rhizobiaceae</taxon>
        <taxon>Mycoplana</taxon>
    </lineage>
</organism>
<feature type="binding site" evidence="5">
    <location>
        <position position="13"/>
    </location>
    <ligand>
        <name>Zn(2+)</name>
        <dbReference type="ChEBI" id="CHEBI:29105"/>
        <note>catalytic</note>
    </ligand>
</feature>
<dbReference type="NCBIfam" id="TIGR01430">
    <property type="entry name" value="aden_deam"/>
    <property type="match status" value="1"/>
</dbReference>
<dbReference type="PANTHER" id="PTHR43114">
    <property type="entry name" value="ADENINE DEAMINASE"/>
    <property type="match status" value="1"/>
</dbReference>
<dbReference type="EC" id="3.5.4.2" evidence="5"/>
<evidence type="ECO:0000256" key="1">
    <source>
        <dbReference type="ARBA" id="ARBA00022723"/>
    </source>
</evidence>
<dbReference type="InterPro" id="IPR028892">
    <property type="entry name" value="ADE"/>
</dbReference>
<feature type="binding site" evidence="5">
    <location>
        <position position="11"/>
    </location>
    <ligand>
        <name>Zn(2+)</name>
        <dbReference type="ChEBI" id="CHEBI:29105"/>
        <note>catalytic</note>
    </ligand>
</feature>
<dbReference type="Gene3D" id="3.20.20.140">
    <property type="entry name" value="Metal-dependent hydrolases"/>
    <property type="match status" value="1"/>
</dbReference>
<dbReference type="GO" id="GO:0009117">
    <property type="term" value="P:nucleotide metabolic process"/>
    <property type="evidence" value="ECO:0007669"/>
    <property type="project" value="UniProtKB-KW"/>
</dbReference>
<gene>
    <name evidence="7" type="ORF">C7449_102162</name>
</gene>
<dbReference type="HAMAP" id="MF_01962">
    <property type="entry name" value="Adenine_deaminase"/>
    <property type="match status" value="1"/>
</dbReference>
<keyword evidence="2 5" id="KW-0378">Hydrolase</keyword>
<dbReference type="RefSeq" id="WP_108001585.1">
    <property type="nucleotide sequence ID" value="NZ_JBHEEX010000001.1"/>
</dbReference>
<protein>
    <recommendedName>
        <fullName evidence="5">Adenine deaminase</fullName>
        <shortName evidence="5">ADE</shortName>
        <ecNumber evidence="5">3.5.4.2</ecNumber>
    </recommendedName>
    <alternativeName>
        <fullName evidence="5">Adenine aminohydrolase</fullName>
        <shortName evidence="5">AAH</shortName>
    </alternativeName>
</protein>
<dbReference type="GO" id="GO:0000034">
    <property type="term" value="F:adenine deaminase activity"/>
    <property type="evidence" value="ECO:0007669"/>
    <property type="project" value="UniProtKB-UniRule"/>
</dbReference>
<comment type="caution">
    <text evidence="7">The sequence shown here is derived from an EMBL/GenBank/DDBJ whole genome shotgun (WGS) entry which is preliminary data.</text>
</comment>
<evidence type="ECO:0000256" key="3">
    <source>
        <dbReference type="ARBA" id="ARBA00022833"/>
    </source>
</evidence>
<evidence type="ECO:0000313" key="8">
    <source>
        <dbReference type="Proteomes" id="UP000241247"/>
    </source>
</evidence>
<feature type="binding site" evidence="5">
    <location>
        <position position="189"/>
    </location>
    <ligand>
        <name>Zn(2+)</name>
        <dbReference type="ChEBI" id="CHEBI:29105"/>
        <note>catalytic</note>
    </ligand>
</feature>
<comment type="similarity">
    <text evidence="5">Belongs to the metallo-dependent hydrolases superfamily. Adenosine and AMP deaminases family. Adenine deaminase type 2 subfamily.</text>
</comment>
<dbReference type="GO" id="GO:0008270">
    <property type="term" value="F:zinc ion binding"/>
    <property type="evidence" value="ECO:0007669"/>
    <property type="project" value="UniProtKB-UniRule"/>
</dbReference>
<dbReference type="OrthoDB" id="105475at2"/>
<dbReference type="CDD" id="cd01320">
    <property type="entry name" value="ADA"/>
    <property type="match status" value="1"/>
</dbReference>
<feature type="binding site" evidence="5">
    <location>
        <position position="271"/>
    </location>
    <ligand>
        <name>substrate</name>
    </ligand>
</feature>
<dbReference type="InterPro" id="IPR001365">
    <property type="entry name" value="A_deaminase_dom"/>
</dbReference>
<comment type="cofactor">
    <cofactor evidence="5">
        <name>Zn(2+)</name>
        <dbReference type="ChEBI" id="CHEBI:29105"/>
    </cofactor>
    <text evidence="5">Binds 1 zinc ion per subunit.</text>
</comment>
<dbReference type="PANTHER" id="PTHR43114:SF6">
    <property type="entry name" value="ADENINE DEAMINASE"/>
    <property type="match status" value="1"/>
</dbReference>
<dbReference type="GO" id="GO:0006146">
    <property type="term" value="P:adenine catabolic process"/>
    <property type="evidence" value="ECO:0007669"/>
    <property type="project" value="UniProtKB-UniRule"/>
</dbReference>
<feature type="site" description="Important for catalytic activity" evidence="5">
    <location>
        <position position="213"/>
    </location>
</feature>
<name>A0A2T5BEK3_MYCDI</name>
<sequence length="322" mass="34636">MTANLKKAELHCHLEGAVPPALTLSQARKYNVDTDAFLRDGTYVWHDFTSFLAAYDAVAALFRSEDDYALLTETYLDELAAAGAIYSELFVSPDHAETVGLGADRYMAGIGRGIEAARARTGIECRMVVVGLRHRGPERVEWAARYAASCGNPFVTGFNMAGEERVGAVADYARAFAIARDAGLSITVHAGELCGASSVRDALDILRPARIGHGVRAIEDAELVARLAGDGIVLEVCPGSNIALGVFADLTAPPLRRLHAAGVKVTLNSDDPPFFGTSLQREYETASRVMGFTDAELNEMTRTAIEAAFVDERTRADLLARL</sequence>
<dbReference type="SUPFAM" id="SSF51556">
    <property type="entry name" value="Metallo-dependent hydrolases"/>
    <property type="match status" value="1"/>
</dbReference>
<evidence type="ECO:0000256" key="2">
    <source>
        <dbReference type="ARBA" id="ARBA00022801"/>
    </source>
</evidence>
<dbReference type="AlphaFoldDB" id="A0A2T5BEK3"/>